<feature type="domain" description="CFAP65 seventh Ig-like" evidence="13">
    <location>
        <begin position="729"/>
        <end position="803"/>
    </location>
</feature>
<feature type="domain" description="CFAP65-like ninth Ig-like" evidence="11">
    <location>
        <begin position="972"/>
        <end position="1138"/>
    </location>
</feature>
<evidence type="ECO:0000313" key="15">
    <source>
        <dbReference type="Proteomes" id="UP000241769"/>
    </source>
</evidence>
<dbReference type="GO" id="GO:0005737">
    <property type="term" value="C:cytoplasm"/>
    <property type="evidence" value="ECO:0007669"/>
    <property type="project" value="UniProtKB-SubCell"/>
</dbReference>
<evidence type="ECO:0000259" key="13">
    <source>
        <dbReference type="Pfam" id="PF25249"/>
    </source>
</evidence>
<dbReference type="Pfam" id="PF22544">
    <property type="entry name" value="HYDIN_VesB_CFA65-like_Ig"/>
    <property type="match status" value="2"/>
</dbReference>
<evidence type="ECO:0000256" key="1">
    <source>
        <dbReference type="ARBA" id="ARBA00004230"/>
    </source>
</evidence>
<feature type="domain" description="CFAP65 eight Ig-like" evidence="12">
    <location>
        <begin position="828"/>
        <end position="964"/>
    </location>
</feature>
<dbReference type="GO" id="GO:0031514">
    <property type="term" value="C:motile cilium"/>
    <property type="evidence" value="ECO:0007669"/>
    <property type="project" value="UniProtKB-SubCell"/>
</dbReference>
<dbReference type="InterPro" id="IPR056305">
    <property type="entry name" value="Ig_CFAP65_10th"/>
</dbReference>
<comment type="subcellular location">
    <subcellularLocation>
        <location evidence="1">Cell projection</location>
        <location evidence="1">Cilium</location>
        <location evidence="1">Flagellum</location>
    </subcellularLocation>
    <subcellularLocation>
        <location evidence="2">Cytoplasm</location>
    </subcellularLocation>
</comment>
<dbReference type="InterPro" id="IPR056344">
    <property type="entry name" value="Ig_CFAP65-like_9th"/>
</dbReference>
<evidence type="ECO:0000259" key="12">
    <source>
        <dbReference type="Pfam" id="PF25248"/>
    </source>
</evidence>
<dbReference type="InterPro" id="IPR057470">
    <property type="entry name" value="Ig_CFAP65_7th"/>
</dbReference>
<dbReference type="InParanoid" id="A0A2P6N627"/>
<evidence type="ECO:0000259" key="9">
    <source>
        <dbReference type="Pfam" id="PF24291"/>
    </source>
</evidence>
<sequence length="1652" mass="185070">MASAKAPVLSKDEIVKRFRLDIGSGLEWKSWEPGGEHLKKLTIRNIDVKTQHIKYALPSTRYFGMDFPETFVLSPGMSCTVTVVFRPIEYHFYEDVIPFTTDGGVFGVRITATVPTIEVQTPESVDFGRVPSAEIATQTIQIQNSGQRLFHYHWKLNEPFHITPAVGTLAIGKSTTFTVHFSPKEAGVWQASAVLQAGAGEEAKYREIIVRGVSKLPFITSSLPSLNYGEVLVGRTSEKQFNITNNSLVRTSYTISRQEPTSESFFVASTSHGSLEAGASACVTITFSSSCPGSTSSDTFVISTPGGNTVKVDCVAKSVGPKLTFSTTSFNFGSVTVGTITSRILTVQNHSKEPAQIQFGMETRGIFGVDLKHSQTTINSKASAEIKFSFSPTEPMNYYKRIFIIVQHEDVQYLDLIGTGYTPKARPPDMSQKHIDVARSRVTAGLNFLPPEALESVSMDDIPPEVELLDIDRRHGIFSEFFEHDHTRDEVGLSSEFVNFGACSSMREAEGRSIRFNNRTQGKVTVVWAPVDDPEKGKIFHVTPPIADVGPGQELQFRINFTPHLENQFYGQRVECYVYYKTMRNFQLVTDKTITAPWCLSTFAYGHTFPPGRETFLPNAQFQSKLLYFPVCHISDTVYQTATLSNQGDTAVDFQIMAASEHRGFDFKPSRGTLQPNQNQLVLMQYTPQECRPVVHHLRCIMNNSVDNCLQISIKGRGALPQLNVIPENLYLKPTCVGLVTERTVKLYNPTCISIAYSIEIPEKYRDIISFDKSSGNETIDVNAIFCPRKKKKYIMKLVVKISSDGLPHSAPIVHREVPLRIVGEGSLGMLAMEPPVLSFENVLVGSQPTREVTLINKSDCYVEYVLDFEEDLTRGNIAETPLLTGQRVMLGALPQTYPVFSISPREGTIPAHGSQTITITFCPDRHNFYTFLLSGKLKISSQPTSAGNAPRFDGEASSFLCEIIGIGVYPQGISTHRVHTLFDVQNINYELVSDLQPYEVKLSKMQGLVAHSDVLQQLKTFQWNFGSGPFRTEAATAFVTFKNTGGIPVDWSFNFLSRLEVAKESWVDLGKQSDADREQAFIIEHKIFLISPSSGLLQPNETVRVGMTYHHHHAGRHQTQVLFRVSNGKQLKIDLRGETLQIQESHLSFSKNWEFDSVPFGALDPPRHTFDLLNDSDVKVDWGLELDEMKAINQKNYDFPIFECLNPSGSIEPGKAAPVEFIFTPLEAKRYHFQAVIKYMRLGVQHREKIQISAQGYSISDNRSVQEIQSEWDADDLPKRQEEVVPGQLVKLSAEDIHLGTLVEHSSTHRIVTLKNISLVAIRYEWITTGPRVSSYVQVEPMSGELLPGDHVISKITLTTRGAELFHVELPLHVINLNEILKQQRLMDANDEDKIEFVVKENGEMETIKVDDLSPRSASSNMTNTTAHSQTPLKKKLDTNYKRPTKKIALVRKEETLFVTLRARVETISTIRQKQLPLEKFPTVSKATRLDIPVGNHHTSPSEGVHDLMGEVLSDMLHDAIHSLDITGIVNEIAQEPSPYFCQIFTTPLHAVESKIPTIHQEEKKLFASDEFQEMMESVLEETVFNLMQEISFGEFDATKNPKLVLSSYADSSHVLQQMNEEPAEARAAAYRLAMQSRRVKFEDATDSRIV</sequence>
<evidence type="ECO:0000259" key="11">
    <source>
        <dbReference type="Pfam" id="PF24816"/>
    </source>
</evidence>
<dbReference type="NCBIfam" id="NF012200">
    <property type="entry name" value="choice_anch_D"/>
    <property type="match status" value="1"/>
</dbReference>
<dbReference type="EMBL" id="MDYQ01000185">
    <property type="protein sequence ID" value="PRP79387.1"/>
    <property type="molecule type" value="Genomic_DNA"/>
</dbReference>
<accession>A0A2P6N627</accession>
<feature type="region of interest" description="Disordered" evidence="7">
    <location>
        <begin position="1414"/>
        <end position="1435"/>
    </location>
</feature>
<dbReference type="PANTHER" id="PTHR46127:SF1">
    <property type="entry name" value="CILIA- AND FLAGELLA-ASSOCIATED PROTEIN 65"/>
    <property type="match status" value="1"/>
</dbReference>
<evidence type="ECO:0000259" key="10">
    <source>
        <dbReference type="Pfam" id="PF24507"/>
    </source>
</evidence>
<dbReference type="Pfam" id="PF25249">
    <property type="entry name" value="Ig_CFAP65_7th"/>
    <property type="match status" value="1"/>
</dbReference>
<feature type="compositionally biased region" description="Polar residues" evidence="7">
    <location>
        <begin position="1417"/>
        <end position="1433"/>
    </location>
</feature>
<dbReference type="InterPro" id="IPR053879">
    <property type="entry name" value="HYDIN_VesB_CFA65-like_Ig"/>
</dbReference>
<name>A0A2P6N627_9EUKA</name>
<dbReference type="Pfam" id="PF24507">
    <property type="entry name" value="Ig_CFAP65_4th"/>
    <property type="match status" value="1"/>
</dbReference>
<keyword evidence="4" id="KW-0282">Flagellum</keyword>
<keyword evidence="3" id="KW-0963">Cytoplasm</keyword>
<gene>
    <name evidence="14" type="ORF">PROFUN_12985</name>
</gene>
<dbReference type="InterPro" id="IPR052614">
    <property type="entry name" value="CFAP65"/>
</dbReference>
<reference evidence="14 15" key="1">
    <citation type="journal article" date="2018" name="Genome Biol. Evol.">
        <title>Multiple Roots of Fruiting Body Formation in Amoebozoa.</title>
        <authorList>
            <person name="Hillmann F."/>
            <person name="Forbes G."/>
            <person name="Novohradska S."/>
            <person name="Ferling I."/>
            <person name="Riege K."/>
            <person name="Groth M."/>
            <person name="Westermann M."/>
            <person name="Marz M."/>
            <person name="Spaller T."/>
            <person name="Winckler T."/>
            <person name="Schaap P."/>
            <person name="Glockner G."/>
        </authorList>
    </citation>
    <scope>NUCLEOTIDE SEQUENCE [LARGE SCALE GENOMIC DNA]</scope>
    <source>
        <strain evidence="14 15">Jena</strain>
    </source>
</reference>
<dbReference type="STRING" id="1890364.A0A2P6N627"/>
<feature type="domain" description="HYDIN/VesB/CFA65-like Ig-like" evidence="8">
    <location>
        <begin position="122"/>
        <end position="199"/>
    </location>
</feature>
<dbReference type="InterPro" id="IPR013783">
    <property type="entry name" value="Ig-like_fold"/>
</dbReference>
<protein>
    <submittedName>
        <fullName evidence="14">Uncharacterized protein</fullName>
    </submittedName>
</protein>
<feature type="domain" description="CFAP65 tenth Ig-like" evidence="9">
    <location>
        <begin position="1144"/>
        <end position="1259"/>
    </location>
</feature>
<keyword evidence="5" id="KW-0969">Cilium</keyword>
<dbReference type="InterPro" id="IPR058536">
    <property type="entry name" value="Ig_CFAP65_4th"/>
</dbReference>
<dbReference type="InterPro" id="IPR057467">
    <property type="entry name" value="Ig_CFAP65_8th"/>
</dbReference>
<proteinExistence type="predicted"/>
<comment type="caution">
    <text evidence="14">The sequence shown here is derived from an EMBL/GenBank/DDBJ whole genome shotgun (WGS) entry which is preliminary data.</text>
</comment>
<evidence type="ECO:0000256" key="5">
    <source>
        <dbReference type="ARBA" id="ARBA00023069"/>
    </source>
</evidence>
<evidence type="ECO:0000256" key="4">
    <source>
        <dbReference type="ARBA" id="ARBA00022846"/>
    </source>
</evidence>
<feature type="domain" description="HYDIN/VesB/CFA65-like Ig-like" evidence="8">
    <location>
        <begin position="621"/>
        <end position="716"/>
    </location>
</feature>
<organism evidence="14 15">
    <name type="scientific">Planoprotostelium fungivorum</name>
    <dbReference type="NCBI Taxonomy" id="1890364"/>
    <lineage>
        <taxon>Eukaryota</taxon>
        <taxon>Amoebozoa</taxon>
        <taxon>Evosea</taxon>
        <taxon>Variosea</taxon>
        <taxon>Cavosteliida</taxon>
        <taxon>Cavosteliaceae</taxon>
        <taxon>Planoprotostelium</taxon>
    </lineage>
</organism>
<dbReference type="Proteomes" id="UP000241769">
    <property type="component" value="Unassembled WGS sequence"/>
</dbReference>
<dbReference type="Pfam" id="PF24291">
    <property type="entry name" value="Ig_CFAP65"/>
    <property type="match status" value="1"/>
</dbReference>
<evidence type="ECO:0000256" key="3">
    <source>
        <dbReference type="ARBA" id="ARBA00022490"/>
    </source>
</evidence>
<evidence type="ECO:0000259" key="8">
    <source>
        <dbReference type="Pfam" id="PF22544"/>
    </source>
</evidence>
<evidence type="ECO:0000256" key="6">
    <source>
        <dbReference type="ARBA" id="ARBA00023273"/>
    </source>
</evidence>
<dbReference type="PANTHER" id="PTHR46127">
    <property type="entry name" value="CILIA- AND FLAGELLA-ASSOCIATED PROTEIN 65"/>
    <property type="match status" value="1"/>
</dbReference>
<keyword evidence="6" id="KW-0966">Cell projection</keyword>
<evidence type="ECO:0000313" key="14">
    <source>
        <dbReference type="EMBL" id="PRP79387.1"/>
    </source>
</evidence>
<keyword evidence="15" id="KW-1185">Reference proteome</keyword>
<evidence type="ECO:0000256" key="7">
    <source>
        <dbReference type="SAM" id="MobiDB-lite"/>
    </source>
</evidence>
<dbReference type="Gene3D" id="2.60.40.10">
    <property type="entry name" value="Immunoglobulins"/>
    <property type="match status" value="10"/>
</dbReference>
<evidence type="ECO:0000256" key="2">
    <source>
        <dbReference type="ARBA" id="ARBA00004496"/>
    </source>
</evidence>
<dbReference type="OrthoDB" id="415597at2759"/>
<dbReference type="Pfam" id="PF24816">
    <property type="entry name" value="Ig_CFAP65__9th"/>
    <property type="match status" value="1"/>
</dbReference>
<dbReference type="Pfam" id="PF25248">
    <property type="entry name" value="Ig_CFAP65_8th"/>
    <property type="match status" value="1"/>
</dbReference>
<feature type="domain" description="CFAP65 fourth Ig-like" evidence="10">
    <location>
        <begin position="330"/>
        <end position="422"/>
    </location>
</feature>